<feature type="region of interest" description="Disordered" evidence="1">
    <location>
        <begin position="1"/>
        <end position="20"/>
    </location>
</feature>
<protein>
    <submittedName>
        <fullName evidence="2">Uncharacterized protein</fullName>
    </submittedName>
</protein>
<dbReference type="EMBL" id="JANPWB010000001">
    <property type="protein sequence ID" value="KAJ1217930.1"/>
    <property type="molecule type" value="Genomic_DNA"/>
</dbReference>
<sequence length="103" mass="10206">MGSDGWTAGPTGVSAGGPVAWVSGWGEKAASISNPGGPRSKAPWEGTRLRQRMESEVGGGPPALKTETGGSAAGALGRAWASEVRYPRGSIGGDDGAMGPVGR</sequence>
<proteinExistence type="predicted"/>
<comment type="caution">
    <text evidence="2">The sequence shown here is derived from an EMBL/GenBank/DDBJ whole genome shotgun (WGS) entry which is preliminary data.</text>
</comment>
<gene>
    <name evidence="2" type="ORF">NDU88_005517</name>
</gene>
<accession>A0AAV7WYS1</accession>
<organism evidence="2 3">
    <name type="scientific">Pleurodeles waltl</name>
    <name type="common">Iberian ribbed newt</name>
    <dbReference type="NCBI Taxonomy" id="8319"/>
    <lineage>
        <taxon>Eukaryota</taxon>
        <taxon>Metazoa</taxon>
        <taxon>Chordata</taxon>
        <taxon>Craniata</taxon>
        <taxon>Vertebrata</taxon>
        <taxon>Euteleostomi</taxon>
        <taxon>Amphibia</taxon>
        <taxon>Batrachia</taxon>
        <taxon>Caudata</taxon>
        <taxon>Salamandroidea</taxon>
        <taxon>Salamandridae</taxon>
        <taxon>Pleurodelinae</taxon>
        <taxon>Pleurodeles</taxon>
    </lineage>
</organism>
<evidence type="ECO:0000313" key="2">
    <source>
        <dbReference type="EMBL" id="KAJ1217930.1"/>
    </source>
</evidence>
<dbReference type="Proteomes" id="UP001066276">
    <property type="component" value="Chromosome 1_1"/>
</dbReference>
<name>A0AAV7WYS1_PLEWA</name>
<keyword evidence="3" id="KW-1185">Reference proteome</keyword>
<reference evidence="2" key="1">
    <citation type="journal article" date="2022" name="bioRxiv">
        <title>Sequencing and chromosome-scale assembly of the giantPleurodeles waltlgenome.</title>
        <authorList>
            <person name="Brown T."/>
            <person name="Elewa A."/>
            <person name="Iarovenko S."/>
            <person name="Subramanian E."/>
            <person name="Araus A.J."/>
            <person name="Petzold A."/>
            <person name="Susuki M."/>
            <person name="Suzuki K.-i.T."/>
            <person name="Hayashi T."/>
            <person name="Toyoda A."/>
            <person name="Oliveira C."/>
            <person name="Osipova E."/>
            <person name="Leigh N.D."/>
            <person name="Simon A."/>
            <person name="Yun M.H."/>
        </authorList>
    </citation>
    <scope>NUCLEOTIDE SEQUENCE</scope>
    <source>
        <strain evidence="2">20211129_DDA</strain>
        <tissue evidence="2">Liver</tissue>
    </source>
</reference>
<evidence type="ECO:0000313" key="3">
    <source>
        <dbReference type="Proteomes" id="UP001066276"/>
    </source>
</evidence>
<feature type="region of interest" description="Disordered" evidence="1">
    <location>
        <begin position="52"/>
        <end position="76"/>
    </location>
</feature>
<evidence type="ECO:0000256" key="1">
    <source>
        <dbReference type="SAM" id="MobiDB-lite"/>
    </source>
</evidence>
<dbReference type="AlphaFoldDB" id="A0AAV7WYS1"/>